<accession>A0ABM0MMF2</accession>
<dbReference type="GeneID" id="102809573"/>
<comment type="subcellular location">
    <subcellularLocation>
        <location evidence="4">Membrane</location>
        <topology evidence="4">Multi-pass membrane protein</topology>
    </subcellularLocation>
</comment>
<sequence>MLTPPEIADPTLNKSLSIAMGLNRWKTYDVILKTLSKDNGTEGMEHGSGKVSKDRTSCNMRGKINKQRLKIHVVQTILHITQLIMSYVTMLLVMNYNIWLLVSVAVSGGIGYFVFASEDTGYRRLRARPPVVV</sequence>
<keyword evidence="4" id="KW-0813">Transport</keyword>
<comment type="similarity">
    <text evidence="4">Belongs to the copper transporter (Ctr) (TC 1.A.56) family. SLC31A subfamily.</text>
</comment>
<dbReference type="PANTHER" id="PTHR12483:SF115">
    <property type="entry name" value="COPPER TRANSPORT PROTEIN"/>
    <property type="match status" value="1"/>
</dbReference>
<reference evidence="6" key="1">
    <citation type="submission" date="2025-08" db="UniProtKB">
        <authorList>
            <consortium name="RefSeq"/>
        </authorList>
    </citation>
    <scope>IDENTIFICATION</scope>
    <source>
        <tissue evidence="6">Testes</tissue>
    </source>
</reference>
<feature type="transmembrane region" description="Helical" evidence="4">
    <location>
        <begin position="69"/>
        <end position="90"/>
    </location>
</feature>
<dbReference type="InterPro" id="IPR007274">
    <property type="entry name" value="Cop_transporter"/>
</dbReference>
<evidence type="ECO:0000313" key="6">
    <source>
        <dbReference type="RefSeq" id="XP_006821193.1"/>
    </source>
</evidence>
<protein>
    <recommendedName>
        <fullName evidence="4">Copper transport protein</fullName>
    </recommendedName>
</protein>
<keyword evidence="2 4" id="KW-1133">Transmembrane helix</keyword>
<keyword evidence="1 4" id="KW-0812">Transmembrane</keyword>
<keyword evidence="4" id="KW-0186">Copper</keyword>
<evidence type="ECO:0000313" key="5">
    <source>
        <dbReference type="Proteomes" id="UP000694865"/>
    </source>
</evidence>
<evidence type="ECO:0000256" key="3">
    <source>
        <dbReference type="ARBA" id="ARBA00023136"/>
    </source>
</evidence>
<evidence type="ECO:0000256" key="2">
    <source>
        <dbReference type="ARBA" id="ARBA00022989"/>
    </source>
</evidence>
<feature type="transmembrane region" description="Helical" evidence="4">
    <location>
        <begin position="96"/>
        <end position="116"/>
    </location>
</feature>
<organism evidence="5 6">
    <name type="scientific">Saccoglossus kowalevskii</name>
    <name type="common">Acorn worm</name>
    <dbReference type="NCBI Taxonomy" id="10224"/>
    <lineage>
        <taxon>Eukaryota</taxon>
        <taxon>Metazoa</taxon>
        <taxon>Hemichordata</taxon>
        <taxon>Enteropneusta</taxon>
        <taxon>Harrimaniidae</taxon>
        <taxon>Saccoglossus</taxon>
    </lineage>
</organism>
<keyword evidence="4" id="KW-0187">Copper transport</keyword>
<keyword evidence="4" id="KW-0406">Ion transport</keyword>
<name>A0ABM0MMF2_SACKO</name>
<dbReference type="PANTHER" id="PTHR12483">
    <property type="entry name" value="SOLUTE CARRIER FAMILY 31 COPPER TRANSPORTERS"/>
    <property type="match status" value="1"/>
</dbReference>
<evidence type="ECO:0000256" key="4">
    <source>
        <dbReference type="RuleBase" id="RU367022"/>
    </source>
</evidence>
<gene>
    <name evidence="6" type="primary">LOC102809573</name>
</gene>
<keyword evidence="5" id="KW-1185">Reference proteome</keyword>
<evidence type="ECO:0000256" key="1">
    <source>
        <dbReference type="ARBA" id="ARBA00022692"/>
    </source>
</evidence>
<dbReference type="RefSeq" id="XP_006821193.1">
    <property type="nucleotide sequence ID" value="XM_006821130.1"/>
</dbReference>
<dbReference type="Pfam" id="PF04145">
    <property type="entry name" value="Ctr"/>
    <property type="match status" value="1"/>
</dbReference>
<proteinExistence type="inferred from homology"/>
<keyword evidence="3 4" id="KW-0472">Membrane</keyword>
<dbReference type="Proteomes" id="UP000694865">
    <property type="component" value="Unplaced"/>
</dbReference>